<evidence type="ECO:0000256" key="1">
    <source>
        <dbReference type="SAM" id="SignalP"/>
    </source>
</evidence>
<evidence type="ECO:0000313" key="2">
    <source>
        <dbReference type="EMBL" id="OJJ07764.1"/>
    </source>
</evidence>
<accession>A0A1L9Q1X4</accession>
<feature type="signal peptide" evidence="1">
    <location>
        <begin position="1"/>
        <end position="20"/>
    </location>
</feature>
<feature type="chain" id="PRO_5012250934" evidence="1">
    <location>
        <begin position="21"/>
        <end position="99"/>
    </location>
</feature>
<evidence type="ECO:0000313" key="3">
    <source>
        <dbReference type="Proteomes" id="UP000184073"/>
    </source>
</evidence>
<organism evidence="2 3">
    <name type="scientific">Aspergillus versicolor CBS 583.65</name>
    <dbReference type="NCBI Taxonomy" id="1036611"/>
    <lineage>
        <taxon>Eukaryota</taxon>
        <taxon>Fungi</taxon>
        <taxon>Dikarya</taxon>
        <taxon>Ascomycota</taxon>
        <taxon>Pezizomycotina</taxon>
        <taxon>Eurotiomycetes</taxon>
        <taxon>Eurotiomycetidae</taxon>
        <taxon>Eurotiales</taxon>
        <taxon>Aspergillaceae</taxon>
        <taxon>Aspergillus</taxon>
        <taxon>Aspergillus subgen. Nidulantes</taxon>
    </lineage>
</organism>
<dbReference type="VEuPathDB" id="FungiDB:ASPVEDRAFT_374287"/>
<keyword evidence="1" id="KW-0732">Signal</keyword>
<dbReference type="AlphaFoldDB" id="A0A1L9Q1X4"/>
<dbReference type="Proteomes" id="UP000184073">
    <property type="component" value="Unassembled WGS sequence"/>
</dbReference>
<dbReference type="EMBL" id="KV878138">
    <property type="protein sequence ID" value="OJJ07764.1"/>
    <property type="molecule type" value="Genomic_DNA"/>
</dbReference>
<sequence length="99" mass="11042">MAKMLCIIPLLFLLARLSECRTGSDQGRSTIPSELLANNAPDSPRMPEKIVFIGISYYILVRGKARNELVAYSIHDGTAIELRYRGCWSSDMATEGTLY</sequence>
<name>A0A1L9Q1X4_ASPVE</name>
<keyword evidence="3" id="KW-1185">Reference proteome</keyword>
<dbReference type="GeneID" id="63726977"/>
<proteinExistence type="predicted"/>
<gene>
    <name evidence="2" type="ORF">ASPVEDRAFT_374287</name>
</gene>
<dbReference type="RefSeq" id="XP_040673526.1">
    <property type="nucleotide sequence ID" value="XM_040811466.1"/>
</dbReference>
<protein>
    <submittedName>
        <fullName evidence="2">Uncharacterized protein</fullName>
    </submittedName>
</protein>
<reference evidence="3" key="1">
    <citation type="journal article" date="2017" name="Genome Biol.">
        <title>Comparative genomics reveals high biological diversity and specific adaptations in the industrially and medically important fungal genus Aspergillus.</title>
        <authorList>
            <person name="de Vries R.P."/>
            <person name="Riley R."/>
            <person name="Wiebenga A."/>
            <person name="Aguilar-Osorio G."/>
            <person name="Amillis S."/>
            <person name="Uchima C.A."/>
            <person name="Anderluh G."/>
            <person name="Asadollahi M."/>
            <person name="Askin M."/>
            <person name="Barry K."/>
            <person name="Battaglia E."/>
            <person name="Bayram O."/>
            <person name="Benocci T."/>
            <person name="Braus-Stromeyer S.A."/>
            <person name="Caldana C."/>
            <person name="Canovas D."/>
            <person name="Cerqueira G.C."/>
            <person name="Chen F."/>
            <person name="Chen W."/>
            <person name="Choi C."/>
            <person name="Clum A."/>
            <person name="Dos Santos R.A."/>
            <person name="Damasio A.R."/>
            <person name="Diallinas G."/>
            <person name="Emri T."/>
            <person name="Fekete E."/>
            <person name="Flipphi M."/>
            <person name="Freyberg S."/>
            <person name="Gallo A."/>
            <person name="Gournas C."/>
            <person name="Habgood R."/>
            <person name="Hainaut M."/>
            <person name="Harispe M.L."/>
            <person name="Henrissat B."/>
            <person name="Hilden K.S."/>
            <person name="Hope R."/>
            <person name="Hossain A."/>
            <person name="Karabika E."/>
            <person name="Karaffa L."/>
            <person name="Karanyi Z."/>
            <person name="Krasevec N."/>
            <person name="Kuo A."/>
            <person name="Kusch H."/>
            <person name="LaButti K."/>
            <person name="Lagendijk E.L."/>
            <person name="Lapidus A."/>
            <person name="Levasseur A."/>
            <person name="Lindquist E."/>
            <person name="Lipzen A."/>
            <person name="Logrieco A.F."/>
            <person name="MacCabe A."/>
            <person name="Maekelae M.R."/>
            <person name="Malavazi I."/>
            <person name="Melin P."/>
            <person name="Meyer V."/>
            <person name="Mielnichuk N."/>
            <person name="Miskei M."/>
            <person name="Molnar A.P."/>
            <person name="Mule G."/>
            <person name="Ngan C.Y."/>
            <person name="Orejas M."/>
            <person name="Orosz E."/>
            <person name="Ouedraogo J.P."/>
            <person name="Overkamp K.M."/>
            <person name="Park H.-S."/>
            <person name="Perrone G."/>
            <person name="Piumi F."/>
            <person name="Punt P.J."/>
            <person name="Ram A.F."/>
            <person name="Ramon A."/>
            <person name="Rauscher S."/>
            <person name="Record E."/>
            <person name="Riano-Pachon D.M."/>
            <person name="Robert V."/>
            <person name="Roehrig J."/>
            <person name="Ruller R."/>
            <person name="Salamov A."/>
            <person name="Salih N.S."/>
            <person name="Samson R.A."/>
            <person name="Sandor E."/>
            <person name="Sanguinetti M."/>
            <person name="Schuetze T."/>
            <person name="Sepcic K."/>
            <person name="Shelest E."/>
            <person name="Sherlock G."/>
            <person name="Sophianopoulou V."/>
            <person name="Squina F.M."/>
            <person name="Sun H."/>
            <person name="Susca A."/>
            <person name="Todd R.B."/>
            <person name="Tsang A."/>
            <person name="Unkles S.E."/>
            <person name="van de Wiele N."/>
            <person name="van Rossen-Uffink D."/>
            <person name="Oliveira J.V."/>
            <person name="Vesth T.C."/>
            <person name="Visser J."/>
            <person name="Yu J.-H."/>
            <person name="Zhou M."/>
            <person name="Andersen M.R."/>
            <person name="Archer D.B."/>
            <person name="Baker S.E."/>
            <person name="Benoit I."/>
            <person name="Brakhage A.A."/>
            <person name="Braus G.H."/>
            <person name="Fischer R."/>
            <person name="Frisvad J.C."/>
            <person name="Goldman G.H."/>
            <person name="Houbraken J."/>
            <person name="Oakley B."/>
            <person name="Pocsi I."/>
            <person name="Scazzocchio C."/>
            <person name="Seiboth B."/>
            <person name="vanKuyk P.A."/>
            <person name="Wortman J."/>
            <person name="Dyer P.S."/>
            <person name="Grigoriev I.V."/>
        </authorList>
    </citation>
    <scope>NUCLEOTIDE SEQUENCE [LARGE SCALE GENOMIC DNA]</scope>
    <source>
        <strain evidence="3">CBS 583.65</strain>
    </source>
</reference>